<dbReference type="InterPro" id="IPR046673">
    <property type="entry name" value="ToxA_N"/>
</dbReference>
<proteinExistence type="inferred from homology"/>
<sequence length="2338" mass="259698">MPTPSKGLHVPFIKSRLPDWTRHLHGAHLQAMTRARDPAQRFIKAHPAVFAQASSVLRQGLLDSQMQSSTSSQQLAKTLKDFQGITEFCKPLLTQALRTTFGQAPDPVATHLFHLRAPNTVDQQSLLQAALRNFEADEPFDEVSLQETSALAPEGSLEMHLYDETRTYPFGKTRYSIRDKLSIKPAAFASLCRELDLGRQYQEHLSQVFEAPDNAATVRQHTIMANKDRLRVQAHIARMTSAIDEAAFTLLLAVLEGKGQAKLDGKPVAFSRLEVLGSALSDVLIIGASSRRTRALLKKPWLNLLPGSGLVQESTPPETRFIVYIPGDPVSPVKEYATASEFSKDLAIKLRSPQYQHFFSGFVPQDESAQFFRRLKLQLKVHRWNPNPVYPRSSYNPGAYAGGIYEEVWNEALNLGMEEDFIDGEVFGARYDFHLARIKSNAKLLAIPTADVDHKAWLERLKHYAEWGFNVLNVAAFFVPGLGEVMLAVTAVQLSYEVYQGVQSWRHGDAEEAWTHLKSVMANVAFMAALGAVAGKAPPIVPSRFVNGMTKVALPFGKLRLWHPDLATYKSSVSLEGLTPNALGQFEVGGKTYVNIDGNVYEKTFDPTLDQWAIKHPTDADAYQPMLQHNGHGAWRHTLERPLEWSRTALLRRTGPHMERFSDAQLEQIADASGVSDDELRALHVDHHAPPPVLSEMVRVFEVDQQADEVIGQIRQGACLEGHCQFMVPLAVEMPSWPAEEVVEVFNGPGLAGDSQRFGSVSAPSHTRPTIKITQAEVDAGKLPERVLAGLDEARTRQLLGSESAKEGVDRTQLFRDRLADRAQLRKQALVKNLMSRQASPDVDTQALQRSFPSLSPEAAGQVLGGASAEALSQLRSTGRIPLRLAKEIRVHLHQGSLSRALAGLYLESMASSASDRLALHTLERLPGWSADIRVEVRARGLKGPLVDSIGREQAPTRFYLLWNEDAFRAFDSEGRALNSVPKAGRNLFESLVEVLPDTLRDALQGHPGEALHKQVTDYARSHRDDMSRILKRESLKGGAGRLVRTASGRIGYAASGDVAGFADEPLIARVRSVYPNVSDEQALQFIRERMSAGDSEQQVFHLLENRRREFVELCRVLLTWAHADAQGAPGLRRNFYAAQILRCWRNGLRRGQAAVFELDLLGAEALPQWAADFSHVRKLRINSTQLLDGTLRQAFPALESLDLQLVAADMPALAGELSTLDTLTELKLEAAEYSPDLVQALQGMTQLKKLHLTGQLPALDYSVLTNLRDLTLAGPSNQWPTGLLAHAGLASLDLSGLDIPSLPDALFSGHEPLWRSLRLNWGALEPRAFRRAFDYVHENPAHLVDESQMVTQYCLQRLRTLNSQDRGMAGNALQAFKQDGLAGRALLEHVEALLERHRVTDEALVTWQESPVRVDGGEMFVEQRRVLADRIRKCRRDALAARYGSREPVAGPSRIGAQTLRTVSDREYSGLGREPLNEVLDLTNYGAPGDLPALGDEVFPQIRHLILSDAKLSATQVDDFLRSFPELRVLNLSGNKLTELPRALETLGQLSELNLAGNELTITASMQARLNRLTSLQRLDLSRNRVGNLTVSSLRDLVSLDLGQTQVRAWPEGVLTLPKLGFLDLSHSAITEIPDAALVGHDVLLAGTSLRGCRLSPQAMSKVQTFANHTAPGSPLATMYARPFGIERTVLAAGRTGGDPMYFPIEASEQPDLLLPLPLDAAGGGGLTSAEQLQRLDPQLSAAQAIERIDAWLEQGVSATQIETTLRQWQQQQAHMIERFNAWIDTPAVRTRIGWVNAVDRRRAADQLLTCWRETLREVHAPQDIPNDYALDLSGLILGDLPALPVTLNHVGALDLSNVRLTSASDEFLRAFPRLNSLTLNGNGLGALPEAVTQCERLVRLNASQNGFLDAARLQRQLRALPLLQVLDLEGNRLPDFDVTGLDRLQSLNLSGNRLRDWPVGVLQSPQLTRLDLRSNLEIQRIPLDAFLPEHAGLMAGTDLSDNLLLEEELIRLREYERETGRGLGFTTQEIDQMIAGYGPEADDEHFGDHPDVETPAAQKARWFDGVAADSEKHQIWREVLAQDTTQDFSNMLAQLQHTSDFQQDRVRLTERVWDVLEAAHSDPALSERLMLIARTSRNKATCGDGRILLFNDVEVGVYEFNALRRMDPSDKGRTLLKLSRRLFRLGEVEALARKRIQRFPGTDPAEIRLAYRTGLAQRLDLPTQPSTMLYRGVSGVQAADLDVAYASVIAEEQTPAFIEQLITRDYWKSYLQEKYPTEFAKVQQTLADQSETLEEQYPDINPAYLEQVDALQKANEVELRGLRRELSTREIAELGN</sequence>
<keyword evidence="5" id="KW-0843">Virulence</keyword>
<keyword evidence="6" id="KW-0833">Ubl conjugation pathway</keyword>
<evidence type="ECO:0000313" key="9">
    <source>
        <dbReference type="Proteomes" id="UP001154922"/>
    </source>
</evidence>
<keyword evidence="6" id="KW-0964">Secreted</keyword>
<dbReference type="Gene3D" id="1.20.58.360">
    <property type="entry name" value="Shigella T3SS effector IpaH defines"/>
    <property type="match status" value="1"/>
</dbReference>
<dbReference type="SUPFAM" id="SSF52058">
    <property type="entry name" value="L domain-like"/>
    <property type="match status" value="1"/>
</dbReference>
<evidence type="ECO:0000256" key="3">
    <source>
        <dbReference type="ARBA" id="ARBA00022614"/>
    </source>
</evidence>
<dbReference type="InterPro" id="IPR029487">
    <property type="entry name" value="NEL_dom"/>
</dbReference>
<comment type="PTM">
    <text evidence="6">Ubiquitinated in the presence of host E1 ubiquitin-activating enzyme, E2 ubiquitin-conjugating enzyme and ubiquitin.</text>
</comment>
<dbReference type="InterPro" id="IPR001611">
    <property type="entry name" value="Leu-rich_rpt"/>
</dbReference>
<reference evidence="8 9" key="2">
    <citation type="journal article" date="2023" name="Plant Pathol.">
        <title>Dismantling and reorganizing Pseudomonas marginalis sensu#lato.</title>
        <authorList>
            <person name="Sawada H."/>
            <person name="Fujikawa T."/>
            <person name="Satou M."/>
        </authorList>
    </citation>
    <scope>NUCLEOTIDE SEQUENCE [LARGE SCALE GENOMIC DNA]</scope>
    <source>
        <strain evidence="8 9">MAFF 311096</strain>
    </source>
</reference>
<dbReference type="Pfam" id="PF13855">
    <property type="entry name" value="LRR_8"/>
    <property type="match status" value="1"/>
</dbReference>
<dbReference type="Proteomes" id="UP001154922">
    <property type="component" value="Unassembled WGS sequence"/>
</dbReference>
<dbReference type="EC" id="2.3.2.27" evidence="2"/>
<reference evidence="8 9" key="1">
    <citation type="journal article" date="2022" name="Int. J. Syst. Evol. Microbiol.">
        <title>Pseudomonas petroselini sp. nov., a pathogen causing bacterial rot of parsley in Japan.</title>
        <authorList>
            <person name="Sawada H."/>
            <person name="Fujikawa T."/>
            <person name="Osada S."/>
            <person name="Satou M."/>
        </authorList>
    </citation>
    <scope>NUCLEOTIDE SEQUENCE [LARGE SCALE GENOMIC DNA]</scope>
    <source>
        <strain evidence="8 9">MAFF 311096</strain>
    </source>
</reference>
<dbReference type="EMBL" id="JAJOZI010000195">
    <property type="protein sequence ID" value="MCD7042179.1"/>
    <property type="molecule type" value="Genomic_DNA"/>
</dbReference>
<dbReference type="InterPro" id="IPR032675">
    <property type="entry name" value="LRR_dom_sf"/>
</dbReference>
<comment type="similarity">
    <text evidence="6">Belongs to the LRR-containing bacterial E3 ligase family.</text>
</comment>
<keyword evidence="9" id="KW-1185">Reference proteome</keyword>
<evidence type="ECO:0000256" key="1">
    <source>
        <dbReference type="ARBA" id="ARBA00000900"/>
    </source>
</evidence>
<feature type="active site" description="Glycyl thioester intermediate" evidence="6">
    <location>
        <position position="2144"/>
    </location>
</feature>
<dbReference type="RefSeq" id="WP_231809864.1">
    <property type="nucleotide sequence ID" value="NZ_JAJOZG010000166.1"/>
</dbReference>
<dbReference type="InterPro" id="IPR050216">
    <property type="entry name" value="LRR_domain-containing"/>
</dbReference>
<dbReference type="Pfam" id="PF14496">
    <property type="entry name" value="NEL"/>
    <property type="match status" value="1"/>
</dbReference>
<keyword evidence="6" id="KW-1035">Host cytoplasm</keyword>
<comment type="caution">
    <text evidence="8">The sequence shown here is derived from an EMBL/GenBank/DDBJ whole genome shotgun (WGS) entry which is preliminary data.</text>
</comment>
<dbReference type="Pfam" id="PF20178">
    <property type="entry name" value="ToxA_N"/>
    <property type="match status" value="1"/>
</dbReference>
<keyword evidence="6" id="KW-0808">Transferase</keyword>
<keyword evidence="6" id="KW-0832">Ubl conjugation</keyword>
<evidence type="ECO:0000256" key="6">
    <source>
        <dbReference type="PROSITE-ProRule" id="PRU01398"/>
    </source>
</evidence>
<dbReference type="SMART" id="SM00369">
    <property type="entry name" value="LRR_TYP"/>
    <property type="match status" value="7"/>
</dbReference>
<feature type="domain" description="NEL" evidence="7">
    <location>
        <begin position="2056"/>
        <end position="2338"/>
    </location>
</feature>
<accession>A0ABS8R2H3</accession>
<evidence type="ECO:0000256" key="4">
    <source>
        <dbReference type="ARBA" id="ARBA00022737"/>
    </source>
</evidence>
<protein>
    <recommendedName>
        <fullName evidence="2">RING-type E3 ubiquitin transferase</fullName>
        <ecNumber evidence="2">2.3.2.27</ecNumber>
    </recommendedName>
</protein>
<evidence type="ECO:0000256" key="5">
    <source>
        <dbReference type="ARBA" id="ARBA00023026"/>
    </source>
</evidence>
<dbReference type="PANTHER" id="PTHR48051:SF1">
    <property type="entry name" value="RAS SUPPRESSOR PROTEIN 1"/>
    <property type="match status" value="1"/>
</dbReference>
<comment type="catalytic activity">
    <reaction evidence="1">
        <text>S-ubiquitinyl-[E2 ubiquitin-conjugating enzyme]-L-cysteine + [acceptor protein]-L-lysine = [E2 ubiquitin-conjugating enzyme]-L-cysteine + N(6)-ubiquitinyl-[acceptor protein]-L-lysine.</text>
        <dbReference type="EC" id="2.3.2.27"/>
    </reaction>
</comment>
<keyword evidence="4" id="KW-0677">Repeat</keyword>
<name>A0ABS8R2H3_9PSED</name>
<dbReference type="InterPro" id="IPR003591">
    <property type="entry name" value="Leu-rich_rpt_typical-subtyp"/>
</dbReference>
<dbReference type="PROSITE" id="PS52053">
    <property type="entry name" value="NEL"/>
    <property type="match status" value="1"/>
</dbReference>
<dbReference type="Gene3D" id="3.80.10.10">
    <property type="entry name" value="Ribonuclease Inhibitor"/>
    <property type="match status" value="3"/>
</dbReference>
<keyword evidence="3" id="KW-0433">Leucine-rich repeat</keyword>
<evidence type="ECO:0000256" key="2">
    <source>
        <dbReference type="ARBA" id="ARBA00012483"/>
    </source>
</evidence>
<evidence type="ECO:0000259" key="7">
    <source>
        <dbReference type="PROSITE" id="PS52053"/>
    </source>
</evidence>
<evidence type="ECO:0000313" key="8">
    <source>
        <dbReference type="EMBL" id="MCD7042179.1"/>
    </source>
</evidence>
<organism evidence="8 9">
    <name type="scientific">Pseudomonas petroselini</name>
    <dbReference type="NCBI Taxonomy" id="2899822"/>
    <lineage>
        <taxon>Bacteria</taxon>
        <taxon>Pseudomonadati</taxon>
        <taxon>Pseudomonadota</taxon>
        <taxon>Gammaproteobacteria</taxon>
        <taxon>Pseudomonadales</taxon>
        <taxon>Pseudomonadaceae</taxon>
        <taxon>Pseudomonas</taxon>
    </lineage>
</organism>
<gene>
    <name evidence="8" type="ORF">LRQ20_28215</name>
</gene>
<dbReference type="PANTHER" id="PTHR48051">
    <property type="match status" value="1"/>
</dbReference>
<dbReference type="SUPFAM" id="SSF52047">
    <property type="entry name" value="RNI-like"/>
    <property type="match status" value="1"/>
</dbReference>
<dbReference type="PROSITE" id="PS51450">
    <property type="entry name" value="LRR"/>
    <property type="match status" value="2"/>
</dbReference>